<keyword evidence="9" id="KW-1185">Reference proteome</keyword>
<protein>
    <recommendedName>
        <fullName evidence="3">Putative 8-amino-7-oxononanoate synthase</fullName>
        <ecNumber evidence="2">4.4.1.13</ecNumber>
    </recommendedName>
</protein>
<organism evidence="8 9">
    <name type="scientific">Amantichitinum ursilacus</name>
    <dbReference type="NCBI Taxonomy" id="857265"/>
    <lineage>
        <taxon>Bacteria</taxon>
        <taxon>Pseudomonadati</taxon>
        <taxon>Pseudomonadota</taxon>
        <taxon>Betaproteobacteria</taxon>
        <taxon>Neisseriales</taxon>
        <taxon>Chitinibacteraceae</taxon>
        <taxon>Amantichitinum</taxon>
    </lineage>
</organism>
<dbReference type="GO" id="GO:0030170">
    <property type="term" value="F:pyridoxal phosphate binding"/>
    <property type="evidence" value="ECO:0007669"/>
    <property type="project" value="InterPro"/>
</dbReference>
<dbReference type="EC" id="4.4.1.13" evidence="2"/>
<dbReference type="InterPro" id="IPR015422">
    <property type="entry name" value="PyrdxlP-dep_Trfase_small"/>
</dbReference>
<feature type="domain" description="Aminotransferase class I/classII large" evidence="7">
    <location>
        <begin position="31"/>
        <end position="370"/>
    </location>
</feature>
<evidence type="ECO:0000256" key="6">
    <source>
        <dbReference type="ARBA" id="ARBA00037974"/>
    </source>
</evidence>
<dbReference type="Proteomes" id="UP000037939">
    <property type="component" value="Unassembled WGS sequence"/>
</dbReference>
<dbReference type="InterPro" id="IPR051798">
    <property type="entry name" value="Class-II_PLP-Dep_Aminotrans"/>
</dbReference>
<dbReference type="Gene3D" id="3.90.1150.10">
    <property type="entry name" value="Aspartate Aminotransferase, domain 1"/>
    <property type="match status" value="1"/>
</dbReference>
<dbReference type="Gene3D" id="3.40.640.10">
    <property type="entry name" value="Type I PLP-dependent aspartate aminotransferase-like (Major domain)"/>
    <property type="match status" value="1"/>
</dbReference>
<gene>
    <name evidence="8" type="primary">patB</name>
    <name evidence="8" type="ORF">WG78_14685</name>
</gene>
<dbReference type="PANTHER" id="PTHR43525">
    <property type="entry name" value="PROTEIN MALY"/>
    <property type="match status" value="1"/>
</dbReference>
<dbReference type="InterPro" id="IPR027619">
    <property type="entry name" value="C-S_lyase_PatB-like"/>
</dbReference>
<evidence type="ECO:0000256" key="3">
    <source>
        <dbReference type="ARBA" id="ARBA00021531"/>
    </source>
</evidence>
<evidence type="ECO:0000259" key="7">
    <source>
        <dbReference type="Pfam" id="PF00155"/>
    </source>
</evidence>
<dbReference type="InterPro" id="IPR004839">
    <property type="entry name" value="Aminotransferase_I/II_large"/>
</dbReference>
<dbReference type="RefSeq" id="WP_053938549.1">
    <property type="nucleotide sequence ID" value="NZ_LAQT01000010.1"/>
</dbReference>
<comment type="cofactor">
    <cofactor evidence="1">
        <name>pyridoxal 5'-phosphate</name>
        <dbReference type="ChEBI" id="CHEBI:597326"/>
    </cofactor>
</comment>
<accession>A0A0N0XIJ3</accession>
<name>A0A0N0XIJ3_9NEIS</name>
<keyword evidence="4" id="KW-0663">Pyridoxal phosphate</keyword>
<dbReference type="OrthoDB" id="9803354at2"/>
<evidence type="ECO:0000313" key="8">
    <source>
        <dbReference type="EMBL" id="KPC52314.1"/>
    </source>
</evidence>
<reference evidence="8 9" key="1">
    <citation type="submission" date="2015-07" db="EMBL/GenBank/DDBJ databases">
        <title>Draft genome sequence of the Amantichitinum ursilacus IGB-41, a new chitin-degrading bacterium.</title>
        <authorList>
            <person name="Kirstahler P."/>
            <person name="Guenther M."/>
            <person name="Grumaz C."/>
            <person name="Rupp S."/>
            <person name="Zibek S."/>
            <person name="Sohn K."/>
        </authorList>
    </citation>
    <scope>NUCLEOTIDE SEQUENCE [LARGE SCALE GENOMIC DNA]</scope>
    <source>
        <strain evidence="8 9">IGB-41</strain>
    </source>
</reference>
<comment type="similarity">
    <text evidence="6">Belongs to the class-II pyridoxal-phosphate-dependent aminotransferase family. MalY/PatB cystathionine beta-lyase subfamily.</text>
</comment>
<dbReference type="STRING" id="857265.WG78_14685"/>
<dbReference type="Pfam" id="PF00155">
    <property type="entry name" value="Aminotran_1_2"/>
    <property type="match status" value="1"/>
</dbReference>
<sequence>MFDFDTPIDRSQSDSSKWQLYAGQDVLPMWVADMDFAAPPAVTAAVVERATHGVFGYGDATPGAIKAVVDALQRDYGWPIAPEWLVWLPGLVVGLNVACRATGGEQDPVLTATPIYPPFMSAPQLSNRPLNKMPLRHDHGEWHWDFDALQAALEAGSKTLMLCNPHNPVGRVWRRDELERLAHFAEAHDITVISDEIHCDLILDDDTPFIPFASLPGMAARTITLMAPSKTYNVPGLGAAFAVIPDAALRQRFERVKAGIVPHINLFGYVACEAAYRDGAPWRAELLQVLRRNRDLVVKALDGVDGVRVTHPQATYLAWIDCRAAGIENPKAFFEAAGVGLSDGAAFGAPGFVRLNFGCPLPTLQEALRRMRDALVARAG</sequence>
<comment type="caution">
    <text evidence="8">The sequence shown here is derived from an EMBL/GenBank/DDBJ whole genome shotgun (WGS) entry which is preliminary data.</text>
</comment>
<dbReference type="NCBIfam" id="TIGR04350">
    <property type="entry name" value="C_S_lyase_PatB"/>
    <property type="match status" value="1"/>
</dbReference>
<evidence type="ECO:0000313" key="9">
    <source>
        <dbReference type="Proteomes" id="UP000037939"/>
    </source>
</evidence>
<dbReference type="InterPro" id="IPR015421">
    <property type="entry name" value="PyrdxlP-dep_Trfase_major"/>
</dbReference>
<dbReference type="SUPFAM" id="SSF53383">
    <property type="entry name" value="PLP-dependent transferases"/>
    <property type="match status" value="1"/>
</dbReference>
<dbReference type="PANTHER" id="PTHR43525:SF1">
    <property type="entry name" value="PROTEIN MALY"/>
    <property type="match status" value="1"/>
</dbReference>
<proteinExistence type="inferred from homology"/>
<dbReference type="EMBL" id="LAQT01000010">
    <property type="protein sequence ID" value="KPC52314.1"/>
    <property type="molecule type" value="Genomic_DNA"/>
</dbReference>
<keyword evidence="5 8" id="KW-0456">Lyase</keyword>
<evidence type="ECO:0000256" key="5">
    <source>
        <dbReference type="ARBA" id="ARBA00023239"/>
    </source>
</evidence>
<dbReference type="GO" id="GO:0047804">
    <property type="term" value="F:cysteine-S-conjugate beta-lyase activity"/>
    <property type="evidence" value="ECO:0007669"/>
    <property type="project" value="UniProtKB-EC"/>
</dbReference>
<evidence type="ECO:0000256" key="2">
    <source>
        <dbReference type="ARBA" id="ARBA00012224"/>
    </source>
</evidence>
<dbReference type="PATRIC" id="fig|857265.3.peg.3020"/>
<evidence type="ECO:0000256" key="1">
    <source>
        <dbReference type="ARBA" id="ARBA00001933"/>
    </source>
</evidence>
<dbReference type="CDD" id="cd00609">
    <property type="entry name" value="AAT_like"/>
    <property type="match status" value="1"/>
</dbReference>
<evidence type="ECO:0000256" key="4">
    <source>
        <dbReference type="ARBA" id="ARBA00022898"/>
    </source>
</evidence>
<dbReference type="AlphaFoldDB" id="A0A0N0XIJ3"/>
<dbReference type="InterPro" id="IPR015424">
    <property type="entry name" value="PyrdxlP-dep_Trfase"/>
</dbReference>